<organism evidence="2 3">
    <name type="scientific">Hyphomicrobium sulfonivorans</name>
    <dbReference type="NCBI Taxonomy" id="121290"/>
    <lineage>
        <taxon>Bacteria</taxon>
        <taxon>Pseudomonadati</taxon>
        <taxon>Pseudomonadota</taxon>
        <taxon>Alphaproteobacteria</taxon>
        <taxon>Hyphomicrobiales</taxon>
        <taxon>Hyphomicrobiaceae</taxon>
        <taxon>Hyphomicrobium</taxon>
    </lineage>
</organism>
<keyword evidence="3" id="KW-1185">Reference proteome</keyword>
<gene>
    <name evidence="2" type="ORF">APY04_1809</name>
</gene>
<dbReference type="EMBL" id="LMTR01000057">
    <property type="protein sequence ID" value="KWT68483.1"/>
    <property type="molecule type" value="Genomic_DNA"/>
</dbReference>
<proteinExistence type="predicted"/>
<feature type="region of interest" description="Disordered" evidence="1">
    <location>
        <begin position="22"/>
        <end position="44"/>
    </location>
</feature>
<name>A0A109BGN9_HYPSL</name>
<dbReference type="PATRIC" id="fig|121290.4.peg.3440"/>
<feature type="compositionally biased region" description="Polar residues" evidence="1">
    <location>
        <begin position="29"/>
        <end position="38"/>
    </location>
</feature>
<evidence type="ECO:0000256" key="1">
    <source>
        <dbReference type="SAM" id="MobiDB-lite"/>
    </source>
</evidence>
<comment type="caution">
    <text evidence="2">The sequence shown here is derived from an EMBL/GenBank/DDBJ whole genome shotgun (WGS) entry which is preliminary data.</text>
</comment>
<evidence type="ECO:0000313" key="2">
    <source>
        <dbReference type="EMBL" id="KWT68483.1"/>
    </source>
</evidence>
<protein>
    <submittedName>
        <fullName evidence="2">Uncharacterized protein</fullName>
    </submittedName>
</protein>
<dbReference type="RefSeq" id="WP_068461722.1">
    <property type="nucleotide sequence ID" value="NZ_JAEFBX010000002.1"/>
</dbReference>
<sequence>MSRVGVLALIFVPLLAATSHGETLYRSPPSDNSEQQTVRPVGDPEVLPIGIDFFFLEPEGGYEEAWPWPPASLDQ</sequence>
<reference evidence="2 3" key="1">
    <citation type="submission" date="2015-10" db="EMBL/GenBank/DDBJ databases">
        <title>Transcriptomic analysis of a linuron degrading triple-species bacterial consortium.</title>
        <authorList>
            <person name="Albers P."/>
        </authorList>
    </citation>
    <scope>NUCLEOTIDE SEQUENCE [LARGE SCALE GENOMIC DNA]</scope>
    <source>
        <strain evidence="2 3">WDL6</strain>
    </source>
</reference>
<accession>A0A109BGN9</accession>
<evidence type="ECO:0000313" key="3">
    <source>
        <dbReference type="Proteomes" id="UP000059074"/>
    </source>
</evidence>
<dbReference type="AlphaFoldDB" id="A0A109BGN9"/>
<dbReference type="Proteomes" id="UP000059074">
    <property type="component" value="Unassembled WGS sequence"/>
</dbReference>